<sequence>MNLQMHFKSFPTLCHAINVLALFDSNKAPTIIQENVTFHLNSKIGSPLVFLKQLFVGLTTSRFTNEGWSD</sequence>
<evidence type="ECO:0000313" key="1">
    <source>
        <dbReference type="EMBL" id="CEG39347.1"/>
    </source>
</evidence>
<protein>
    <submittedName>
        <fullName evidence="1">Uncharacterized protein</fullName>
    </submittedName>
</protein>
<proteinExistence type="predicted"/>
<dbReference type="GeneID" id="36410409"/>
<dbReference type="Proteomes" id="UP000054928">
    <property type="component" value="Unassembled WGS sequence"/>
</dbReference>
<organism evidence="1 2">
    <name type="scientific">Plasmopara halstedii</name>
    <name type="common">Downy mildew of sunflower</name>
    <dbReference type="NCBI Taxonomy" id="4781"/>
    <lineage>
        <taxon>Eukaryota</taxon>
        <taxon>Sar</taxon>
        <taxon>Stramenopiles</taxon>
        <taxon>Oomycota</taxon>
        <taxon>Peronosporomycetes</taxon>
        <taxon>Peronosporales</taxon>
        <taxon>Peronosporaceae</taxon>
        <taxon>Plasmopara</taxon>
    </lineage>
</organism>
<evidence type="ECO:0000313" key="2">
    <source>
        <dbReference type="Proteomes" id="UP000054928"/>
    </source>
</evidence>
<dbReference type="RefSeq" id="XP_024575716.1">
    <property type="nucleotide sequence ID" value="XM_024724884.2"/>
</dbReference>
<accession>A0A0N7L4Q7</accession>
<name>A0A0N7L4Q7_PLAHL</name>
<dbReference type="EMBL" id="CCYD01000428">
    <property type="protein sequence ID" value="CEG39347.1"/>
    <property type="molecule type" value="Genomic_DNA"/>
</dbReference>
<reference evidence="2" key="1">
    <citation type="submission" date="2014-09" db="EMBL/GenBank/DDBJ databases">
        <authorList>
            <person name="Sharma Rahul"/>
            <person name="Thines Marco"/>
        </authorList>
    </citation>
    <scope>NUCLEOTIDE SEQUENCE [LARGE SCALE GENOMIC DNA]</scope>
</reference>
<dbReference type="AlphaFoldDB" id="A0A0N7L4Q7"/>
<keyword evidence="2" id="KW-1185">Reference proteome</keyword>